<gene>
    <name evidence="1" type="ORF">E2C01_067133</name>
</gene>
<sequence>MLGTRGVVLRAGGRQFTRVLSGLNPSEGSPDQCSGPMLGLIAAEHVRIKDPAKVEELVNTIISGGFSRLQVRNTVLCDHCLSR</sequence>
<accession>A0A5B7HSS4</accession>
<evidence type="ECO:0000313" key="1">
    <source>
        <dbReference type="EMBL" id="MPC72819.1"/>
    </source>
</evidence>
<keyword evidence="2" id="KW-1185">Reference proteome</keyword>
<dbReference type="Proteomes" id="UP000324222">
    <property type="component" value="Unassembled WGS sequence"/>
</dbReference>
<dbReference type="EMBL" id="VSRR010035479">
    <property type="protein sequence ID" value="MPC72819.1"/>
    <property type="molecule type" value="Genomic_DNA"/>
</dbReference>
<evidence type="ECO:0000313" key="2">
    <source>
        <dbReference type="Proteomes" id="UP000324222"/>
    </source>
</evidence>
<protein>
    <submittedName>
        <fullName evidence="1">Uncharacterized protein</fullName>
    </submittedName>
</protein>
<name>A0A5B7HSS4_PORTR</name>
<comment type="caution">
    <text evidence="1">The sequence shown here is derived from an EMBL/GenBank/DDBJ whole genome shotgun (WGS) entry which is preliminary data.</text>
</comment>
<proteinExistence type="predicted"/>
<organism evidence="1 2">
    <name type="scientific">Portunus trituberculatus</name>
    <name type="common">Swimming crab</name>
    <name type="synonym">Neptunus trituberculatus</name>
    <dbReference type="NCBI Taxonomy" id="210409"/>
    <lineage>
        <taxon>Eukaryota</taxon>
        <taxon>Metazoa</taxon>
        <taxon>Ecdysozoa</taxon>
        <taxon>Arthropoda</taxon>
        <taxon>Crustacea</taxon>
        <taxon>Multicrustacea</taxon>
        <taxon>Malacostraca</taxon>
        <taxon>Eumalacostraca</taxon>
        <taxon>Eucarida</taxon>
        <taxon>Decapoda</taxon>
        <taxon>Pleocyemata</taxon>
        <taxon>Brachyura</taxon>
        <taxon>Eubrachyura</taxon>
        <taxon>Portunoidea</taxon>
        <taxon>Portunidae</taxon>
        <taxon>Portuninae</taxon>
        <taxon>Portunus</taxon>
    </lineage>
</organism>
<dbReference type="OrthoDB" id="10014216at2759"/>
<reference evidence="1 2" key="1">
    <citation type="submission" date="2019-05" db="EMBL/GenBank/DDBJ databases">
        <title>Another draft genome of Portunus trituberculatus and its Hox gene families provides insights of decapod evolution.</title>
        <authorList>
            <person name="Jeong J.-H."/>
            <person name="Song I."/>
            <person name="Kim S."/>
            <person name="Choi T."/>
            <person name="Kim D."/>
            <person name="Ryu S."/>
            <person name="Kim W."/>
        </authorList>
    </citation>
    <scope>NUCLEOTIDE SEQUENCE [LARGE SCALE GENOMIC DNA]</scope>
    <source>
        <tissue evidence="1">Muscle</tissue>
    </source>
</reference>
<dbReference type="AlphaFoldDB" id="A0A5B7HSS4"/>